<feature type="region of interest" description="Disordered" evidence="1">
    <location>
        <begin position="79"/>
        <end position="123"/>
    </location>
</feature>
<gene>
    <name evidence="2" type="ORF">F7725_005624</name>
</gene>
<protein>
    <submittedName>
        <fullName evidence="2">Uncharacterized protein</fullName>
    </submittedName>
</protein>
<dbReference type="PANTHER" id="PTHR13020:SF9">
    <property type="entry name" value="TRINUCLEOTIDE REPEAT-CONTAINING GENE 6C PROTEIN"/>
    <property type="match status" value="1"/>
</dbReference>
<name>A0A7J5YU81_DISMA</name>
<evidence type="ECO:0000313" key="2">
    <source>
        <dbReference type="EMBL" id="KAF3852269.1"/>
    </source>
</evidence>
<dbReference type="GO" id="GO:0000932">
    <property type="term" value="C:P-body"/>
    <property type="evidence" value="ECO:0007669"/>
    <property type="project" value="TreeGrafter"/>
</dbReference>
<dbReference type="InterPro" id="IPR052068">
    <property type="entry name" value="GW182_domain"/>
</dbReference>
<dbReference type="PANTHER" id="PTHR13020">
    <property type="entry name" value="TRINUCLEOTIDE REPEAT-CONTAINING GENE 6"/>
    <property type="match status" value="1"/>
</dbReference>
<sequence length="204" mass="21568">MGTQQAALYGVVEKPRQLTPPRNPAGTRLRLEGILHGAAKAVVVAVVEVVAGDLDPRVLSNTGWGQTPIRQHTVWEMEEANSDDEKRKGCSDAMAVSKSTGGPSSNTGGTINPKISPSQRSGLGLGLEKRVTVKGYHPLAGEPIHLSLPRLDQDGGTNHSHTARRQMALVVPVAGANLCLPMFLETEANHPGVLRTSHPVGTMA</sequence>
<dbReference type="GO" id="GO:0005654">
    <property type="term" value="C:nucleoplasm"/>
    <property type="evidence" value="ECO:0007669"/>
    <property type="project" value="TreeGrafter"/>
</dbReference>
<keyword evidence="3" id="KW-1185">Reference proteome</keyword>
<accession>A0A7J5YU81</accession>
<evidence type="ECO:0000256" key="1">
    <source>
        <dbReference type="SAM" id="MobiDB-lite"/>
    </source>
</evidence>
<dbReference type="AlphaFoldDB" id="A0A7J5YU81"/>
<dbReference type="GO" id="GO:0060213">
    <property type="term" value="P:positive regulation of nuclear-transcribed mRNA poly(A) tail shortening"/>
    <property type="evidence" value="ECO:0007669"/>
    <property type="project" value="TreeGrafter"/>
</dbReference>
<dbReference type="OrthoDB" id="8962900at2759"/>
<proteinExistence type="predicted"/>
<evidence type="ECO:0000313" key="3">
    <source>
        <dbReference type="Proteomes" id="UP000518266"/>
    </source>
</evidence>
<dbReference type="Proteomes" id="UP000518266">
    <property type="component" value="Unassembled WGS sequence"/>
</dbReference>
<reference evidence="2 3" key="1">
    <citation type="submission" date="2020-03" db="EMBL/GenBank/DDBJ databases">
        <title>Dissostichus mawsoni Genome sequencing and assembly.</title>
        <authorList>
            <person name="Park H."/>
        </authorList>
    </citation>
    <scope>NUCLEOTIDE SEQUENCE [LARGE SCALE GENOMIC DNA]</scope>
    <source>
        <strain evidence="2">DM0001</strain>
        <tissue evidence="2">Muscle</tissue>
    </source>
</reference>
<comment type="caution">
    <text evidence="2">The sequence shown here is derived from an EMBL/GenBank/DDBJ whole genome shotgun (WGS) entry which is preliminary data.</text>
</comment>
<organism evidence="2 3">
    <name type="scientific">Dissostichus mawsoni</name>
    <name type="common">Antarctic cod</name>
    <dbReference type="NCBI Taxonomy" id="36200"/>
    <lineage>
        <taxon>Eukaryota</taxon>
        <taxon>Metazoa</taxon>
        <taxon>Chordata</taxon>
        <taxon>Craniata</taxon>
        <taxon>Vertebrata</taxon>
        <taxon>Euteleostomi</taxon>
        <taxon>Actinopterygii</taxon>
        <taxon>Neopterygii</taxon>
        <taxon>Teleostei</taxon>
        <taxon>Neoteleostei</taxon>
        <taxon>Acanthomorphata</taxon>
        <taxon>Eupercaria</taxon>
        <taxon>Perciformes</taxon>
        <taxon>Notothenioidei</taxon>
        <taxon>Nototheniidae</taxon>
        <taxon>Dissostichus</taxon>
    </lineage>
</organism>
<feature type="compositionally biased region" description="Low complexity" evidence="1">
    <location>
        <begin position="97"/>
        <end position="110"/>
    </location>
</feature>
<dbReference type="GO" id="GO:0035195">
    <property type="term" value="P:miRNA-mediated post-transcriptional gene silencing"/>
    <property type="evidence" value="ECO:0007669"/>
    <property type="project" value="TreeGrafter"/>
</dbReference>
<dbReference type="EMBL" id="JAAKFY010000009">
    <property type="protein sequence ID" value="KAF3852269.1"/>
    <property type="molecule type" value="Genomic_DNA"/>
</dbReference>